<evidence type="ECO:0000313" key="2">
    <source>
        <dbReference type="Proteomes" id="UP000263900"/>
    </source>
</evidence>
<protein>
    <recommendedName>
        <fullName evidence="3">RHS repeat-associated core domain-containing protein</fullName>
    </recommendedName>
</protein>
<dbReference type="EMBL" id="CP032157">
    <property type="protein sequence ID" value="AXY74123.1"/>
    <property type="molecule type" value="Genomic_DNA"/>
</dbReference>
<accession>A0A3B7MLF7</accession>
<dbReference type="Gene3D" id="2.180.10.10">
    <property type="entry name" value="RHS repeat-associated core"/>
    <property type="match status" value="1"/>
</dbReference>
<keyword evidence="2" id="KW-1185">Reference proteome</keyword>
<reference evidence="1 2" key="1">
    <citation type="submission" date="2018-09" db="EMBL/GenBank/DDBJ databases">
        <title>Genome sequencing of strain 6GH32-13.</title>
        <authorList>
            <person name="Weon H.-Y."/>
            <person name="Heo J."/>
            <person name="Kwon S.-W."/>
        </authorList>
    </citation>
    <scope>NUCLEOTIDE SEQUENCE [LARGE SCALE GENOMIC DNA]</scope>
    <source>
        <strain evidence="1 2">5GH32-13</strain>
    </source>
</reference>
<name>A0A3B7MLF7_9BACT</name>
<sequence>MADKMRRWSAYNYAFDNPVRFIDPDGMEPWTDFYNLLGRKVKHIEDGKTDKKIVLTRKKNEKILMKRFRKDM</sequence>
<proteinExistence type="predicted"/>
<evidence type="ECO:0000313" key="1">
    <source>
        <dbReference type="EMBL" id="AXY74123.1"/>
    </source>
</evidence>
<gene>
    <name evidence="1" type="ORF">D3H65_09120</name>
</gene>
<dbReference type="AlphaFoldDB" id="A0A3B7MLF7"/>
<evidence type="ECO:0008006" key="3">
    <source>
        <dbReference type="Google" id="ProtNLM"/>
    </source>
</evidence>
<organism evidence="1 2">
    <name type="scientific">Paraflavitalea soli</name>
    <dbReference type="NCBI Taxonomy" id="2315862"/>
    <lineage>
        <taxon>Bacteria</taxon>
        <taxon>Pseudomonadati</taxon>
        <taxon>Bacteroidota</taxon>
        <taxon>Chitinophagia</taxon>
        <taxon>Chitinophagales</taxon>
        <taxon>Chitinophagaceae</taxon>
        <taxon>Paraflavitalea</taxon>
    </lineage>
</organism>
<dbReference type="Proteomes" id="UP000263900">
    <property type="component" value="Chromosome"/>
</dbReference>
<dbReference type="OrthoDB" id="1274715at2"/>
<dbReference type="KEGG" id="pseg:D3H65_09120"/>